<comment type="caution">
    <text evidence="1">The sequence shown here is derived from an EMBL/GenBank/DDBJ whole genome shotgun (WGS) entry which is preliminary data.</text>
</comment>
<dbReference type="Proteomes" id="UP000248014">
    <property type="component" value="Unassembled WGS sequence"/>
</dbReference>
<organism evidence="1 2">
    <name type="scientific">Blastomonas natatoria</name>
    <dbReference type="NCBI Taxonomy" id="34015"/>
    <lineage>
        <taxon>Bacteria</taxon>
        <taxon>Pseudomonadati</taxon>
        <taxon>Pseudomonadota</taxon>
        <taxon>Alphaproteobacteria</taxon>
        <taxon>Sphingomonadales</taxon>
        <taxon>Sphingomonadaceae</taxon>
        <taxon>Blastomonas</taxon>
    </lineage>
</organism>
<dbReference type="Gene3D" id="3.40.50.720">
    <property type="entry name" value="NAD(P)-binding Rossmann-like Domain"/>
    <property type="match status" value="1"/>
</dbReference>
<protein>
    <submittedName>
        <fullName evidence="1">Uncharacterized protein YbjT (DUF2867 family)</fullName>
    </submittedName>
</protein>
<dbReference type="RefSeq" id="WP_110297102.1">
    <property type="nucleotide sequence ID" value="NZ_QJJM01000001.1"/>
</dbReference>
<accession>A0A2V3VEC8</accession>
<keyword evidence="2" id="KW-1185">Reference proteome</keyword>
<dbReference type="EMBL" id="QJJM01000001">
    <property type="protein sequence ID" value="PXW79128.1"/>
    <property type="molecule type" value="Genomic_DNA"/>
</dbReference>
<gene>
    <name evidence="1" type="ORF">C7451_101190</name>
</gene>
<sequence>MSTILIAGATGLVGRITLSLALHDPRVAQVIAPTRSALAPHSKLVNPIVDYEALPADADWWRCDMVICALGTTRAKAGSAEAFHRIDHDYPLMIATHARAHGARAFALVSAIGADAGSRLLYNRTKGEVEASIGALDYPSYTVVRPGLIGGQRQEFRAMERLSDAVLTLLGPVLPRAWRISPAENIASALIEAAVTAAPGRHIVSAAALA</sequence>
<proteinExistence type="predicted"/>
<name>A0A2V3VEC8_9SPHN</name>
<dbReference type="InterPro" id="IPR036291">
    <property type="entry name" value="NAD(P)-bd_dom_sf"/>
</dbReference>
<dbReference type="PANTHER" id="PTHR14097">
    <property type="entry name" value="OXIDOREDUCTASE HTATIP2"/>
    <property type="match status" value="1"/>
</dbReference>
<dbReference type="AlphaFoldDB" id="A0A2V3VEC8"/>
<evidence type="ECO:0000313" key="1">
    <source>
        <dbReference type="EMBL" id="PXW79128.1"/>
    </source>
</evidence>
<dbReference type="SUPFAM" id="SSF51735">
    <property type="entry name" value="NAD(P)-binding Rossmann-fold domains"/>
    <property type="match status" value="1"/>
</dbReference>
<dbReference type="OrthoDB" id="9798632at2"/>
<evidence type="ECO:0000313" key="2">
    <source>
        <dbReference type="Proteomes" id="UP000248014"/>
    </source>
</evidence>
<dbReference type="PANTHER" id="PTHR14097:SF7">
    <property type="entry name" value="OXIDOREDUCTASE HTATIP2"/>
    <property type="match status" value="1"/>
</dbReference>
<reference evidence="1 2" key="1">
    <citation type="submission" date="2018-05" db="EMBL/GenBank/DDBJ databases">
        <title>Genomic Encyclopedia of Type Strains, Phase IV (KMG-IV): sequencing the most valuable type-strain genomes for metagenomic binning, comparative biology and taxonomic classification.</title>
        <authorList>
            <person name="Goeker M."/>
        </authorList>
    </citation>
    <scope>NUCLEOTIDE SEQUENCE [LARGE SCALE GENOMIC DNA]</scope>
    <source>
        <strain evidence="1 2">DSM 3183</strain>
    </source>
</reference>